<name>A0A6C0F1R9_9ZZZZ</name>
<dbReference type="InterPro" id="IPR003586">
    <property type="entry name" value="Hint_dom_C"/>
</dbReference>
<dbReference type="SUPFAM" id="SSF51294">
    <property type="entry name" value="Hedgehog/intein (Hint) domain"/>
    <property type="match status" value="1"/>
</dbReference>
<dbReference type="SUPFAM" id="SSF53335">
    <property type="entry name" value="S-adenosyl-L-methionine-dependent methyltransferases"/>
    <property type="match status" value="2"/>
</dbReference>
<evidence type="ECO:0000256" key="2">
    <source>
        <dbReference type="ARBA" id="ARBA00022679"/>
    </source>
</evidence>
<dbReference type="Gene3D" id="3.40.50.150">
    <property type="entry name" value="Vaccinia Virus protein VP39"/>
    <property type="match status" value="2"/>
</dbReference>
<evidence type="ECO:0000259" key="4">
    <source>
        <dbReference type="SMART" id="SM00305"/>
    </source>
</evidence>
<dbReference type="AlphaFoldDB" id="A0A6C0F1R9"/>
<dbReference type="InterPro" id="IPR029063">
    <property type="entry name" value="SAM-dependent_MTases_sf"/>
</dbReference>
<feature type="domain" description="Hint" evidence="5">
    <location>
        <begin position="78"/>
        <end position="178"/>
    </location>
</feature>
<dbReference type="InterPro" id="IPR050750">
    <property type="entry name" value="C5-MTase"/>
</dbReference>
<dbReference type="PROSITE" id="PS50818">
    <property type="entry name" value="INTEIN_C_TER"/>
    <property type="match status" value="1"/>
</dbReference>
<evidence type="ECO:0000256" key="3">
    <source>
        <dbReference type="ARBA" id="ARBA00022691"/>
    </source>
</evidence>
<evidence type="ECO:0000256" key="1">
    <source>
        <dbReference type="ARBA" id="ARBA00022603"/>
    </source>
</evidence>
<feature type="domain" description="Hint" evidence="4">
    <location>
        <begin position="240"/>
        <end position="287"/>
    </location>
</feature>
<dbReference type="EMBL" id="MN739020">
    <property type="protein sequence ID" value="QHT35368.1"/>
    <property type="molecule type" value="Genomic_DNA"/>
</dbReference>
<dbReference type="InterPro" id="IPR030934">
    <property type="entry name" value="Intein_C"/>
</dbReference>
<accession>A0A6C0F1R9</accession>
<dbReference type="Gene3D" id="3.90.120.10">
    <property type="entry name" value="DNA Methylase, subunit A, domain 2"/>
    <property type="match status" value="1"/>
</dbReference>
<dbReference type="InterPro" id="IPR003587">
    <property type="entry name" value="Hint_dom_N"/>
</dbReference>
<organism evidence="6">
    <name type="scientific">viral metagenome</name>
    <dbReference type="NCBI Taxonomy" id="1070528"/>
    <lineage>
        <taxon>unclassified sequences</taxon>
        <taxon>metagenomes</taxon>
        <taxon>organismal metagenomes</taxon>
    </lineage>
</organism>
<dbReference type="Pfam" id="PF00145">
    <property type="entry name" value="DNA_methylase"/>
    <property type="match status" value="2"/>
</dbReference>
<dbReference type="GO" id="GO:0032259">
    <property type="term" value="P:methylation"/>
    <property type="evidence" value="ECO:0007669"/>
    <property type="project" value="UniProtKB-KW"/>
</dbReference>
<reference evidence="6" key="1">
    <citation type="journal article" date="2020" name="Nature">
        <title>Giant virus diversity and host interactions through global metagenomics.</title>
        <authorList>
            <person name="Schulz F."/>
            <person name="Roux S."/>
            <person name="Paez-Espino D."/>
            <person name="Jungbluth S."/>
            <person name="Walsh D.A."/>
            <person name="Denef V.J."/>
            <person name="McMahon K.D."/>
            <person name="Konstantinidis K.T."/>
            <person name="Eloe-Fadrosh E.A."/>
            <person name="Kyrpides N.C."/>
            <person name="Woyke T."/>
        </authorList>
    </citation>
    <scope>NUCLEOTIDE SEQUENCE</scope>
    <source>
        <strain evidence="6">GVMAG-M-3300009180-1</strain>
    </source>
</reference>
<dbReference type="PROSITE" id="PS50817">
    <property type="entry name" value="INTEIN_N_TER"/>
    <property type="match status" value="1"/>
</dbReference>
<dbReference type="SMART" id="SM00306">
    <property type="entry name" value="HintN"/>
    <property type="match status" value="1"/>
</dbReference>
<dbReference type="PROSITE" id="PS51679">
    <property type="entry name" value="SAM_MT_C5"/>
    <property type="match status" value="1"/>
</dbReference>
<keyword evidence="3" id="KW-0949">S-adenosyl-L-methionine</keyword>
<protein>
    <submittedName>
        <fullName evidence="6">Uncharacterized protein</fullName>
    </submittedName>
</protein>
<evidence type="ECO:0000259" key="5">
    <source>
        <dbReference type="SMART" id="SM00306"/>
    </source>
</evidence>
<dbReference type="GO" id="GO:0008168">
    <property type="term" value="F:methyltransferase activity"/>
    <property type="evidence" value="ECO:0007669"/>
    <property type="project" value="UniProtKB-KW"/>
</dbReference>
<sequence length="553" mass="62992">MKAISLFSGMGGDSLGMVNAGLELVAYSEKEKVFRETHDLNFKECVALGQKVNGDITKIPDSEFEAYTNQVDMIFAGFPCFVKGTQVLTNVGYQSIEDVTLNMKLVTHNGRYKPIVNLQQKLYTGVMYEVTYADHNTVVCTEEHPFYVRTYNGKFDFSKPIWKAAKDLTMNDFCGMVTNSTINVPVLPSKKGICLRDKKIFAETANNLCLHDKTVISKEVHDLCLHDKRVIAEGNTFYVENEYIWYAPISFVARQVVDEDVYNFEVKDDNSYIVENIIVHNCQGFSQAGKKDANDVRNTLFSQFLRATRIVNPKYIIGENVKGLLTREMDDGRKYIDVIVSEFENLGYKIKYKLFKTDKYGIPQKRERLVIIGSRTGAELQFPDEIPGTPNLMNIVKFDMTGSIKIEPEDFDMSTIPAQCIITDMENEEDEGNPHPYLRLKAKRRNETYGDKTYANMLSFGKRDSPIHCEIIDIRGPSKTIICTYEHQPRLFVPLRNKKGYFLRCLLPDELKQIQGFPADYKMAGNLKQKIVQIGNSVPPGLIKLVAESLMKE</sequence>
<dbReference type="NCBIfam" id="TIGR00675">
    <property type="entry name" value="dcm"/>
    <property type="match status" value="1"/>
</dbReference>
<dbReference type="InterPro" id="IPR006141">
    <property type="entry name" value="Intein_N"/>
</dbReference>
<dbReference type="Gene3D" id="2.170.16.10">
    <property type="entry name" value="Hedgehog/Intein (Hint) domain"/>
    <property type="match status" value="1"/>
</dbReference>
<dbReference type="GO" id="GO:0016539">
    <property type="term" value="P:intein-mediated protein splicing"/>
    <property type="evidence" value="ECO:0007669"/>
    <property type="project" value="InterPro"/>
</dbReference>
<dbReference type="PANTHER" id="PTHR46098:SF1">
    <property type="entry name" value="TRNA (CYTOSINE(38)-C(5))-METHYLTRANSFERASE"/>
    <property type="match status" value="1"/>
</dbReference>
<keyword evidence="1" id="KW-0489">Methyltransferase</keyword>
<dbReference type="CDD" id="cd00081">
    <property type="entry name" value="Hint"/>
    <property type="match status" value="1"/>
</dbReference>
<proteinExistence type="predicted"/>
<evidence type="ECO:0000313" key="6">
    <source>
        <dbReference type="EMBL" id="QHT35368.1"/>
    </source>
</evidence>
<keyword evidence="2" id="KW-0808">Transferase</keyword>
<dbReference type="SMART" id="SM00305">
    <property type="entry name" value="HintC"/>
    <property type="match status" value="1"/>
</dbReference>
<dbReference type="PANTHER" id="PTHR46098">
    <property type="entry name" value="TRNA (CYTOSINE(38)-C(5))-METHYLTRANSFERASE"/>
    <property type="match status" value="1"/>
</dbReference>
<dbReference type="InterPro" id="IPR036844">
    <property type="entry name" value="Hint_dom_sf"/>
</dbReference>
<dbReference type="InterPro" id="IPR001525">
    <property type="entry name" value="C5_MeTfrase"/>
</dbReference>